<name>A0ABY7THA3_9SPHN</name>
<dbReference type="InterPro" id="IPR031165">
    <property type="entry name" value="GNAT_YJDJ"/>
</dbReference>
<feature type="domain" description="N-acetyltransferase" evidence="1">
    <location>
        <begin position="6"/>
        <end position="91"/>
    </location>
</feature>
<dbReference type="EMBL" id="CP117411">
    <property type="protein sequence ID" value="WCT72330.1"/>
    <property type="molecule type" value="Genomic_DNA"/>
</dbReference>
<dbReference type="Proteomes" id="UP001220395">
    <property type="component" value="Chromosome"/>
</dbReference>
<keyword evidence="3" id="KW-1185">Reference proteome</keyword>
<dbReference type="PANTHER" id="PTHR31435">
    <property type="entry name" value="PROTEIN NATD1"/>
    <property type="match status" value="1"/>
</dbReference>
<dbReference type="SUPFAM" id="SSF55729">
    <property type="entry name" value="Acyl-CoA N-acyltransferases (Nat)"/>
    <property type="match status" value="1"/>
</dbReference>
<dbReference type="InterPro" id="IPR016181">
    <property type="entry name" value="Acyl_CoA_acyltransferase"/>
</dbReference>
<reference evidence="2 3" key="1">
    <citation type="submission" date="2023-02" db="EMBL/GenBank/DDBJ databases">
        <title>Genome sequence of Sphingomonas naphthae.</title>
        <authorList>
            <person name="Kim S."/>
            <person name="Heo J."/>
            <person name="Kwon S.-W."/>
        </authorList>
    </citation>
    <scope>NUCLEOTIDE SEQUENCE [LARGE SCALE GENOMIC DNA]</scope>
    <source>
        <strain evidence="2 3">KACC 18716</strain>
    </source>
</reference>
<dbReference type="RefSeq" id="WP_273686288.1">
    <property type="nucleotide sequence ID" value="NZ_CP117411.1"/>
</dbReference>
<accession>A0ABY7THA3</accession>
<gene>
    <name evidence="2" type="ORF">PQ455_11850</name>
</gene>
<evidence type="ECO:0000313" key="2">
    <source>
        <dbReference type="EMBL" id="WCT72330.1"/>
    </source>
</evidence>
<dbReference type="InterPro" id="IPR045057">
    <property type="entry name" value="Gcn5-rel_NAT"/>
</dbReference>
<protein>
    <submittedName>
        <fullName evidence="2">GNAT family N-acetyltransferase</fullName>
    </submittedName>
</protein>
<evidence type="ECO:0000259" key="1">
    <source>
        <dbReference type="PROSITE" id="PS51729"/>
    </source>
</evidence>
<evidence type="ECO:0000313" key="3">
    <source>
        <dbReference type="Proteomes" id="UP001220395"/>
    </source>
</evidence>
<dbReference type="Gene3D" id="3.40.630.30">
    <property type="match status" value="1"/>
</dbReference>
<organism evidence="2 3">
    <name type="scientific">Sphingomonas naphthae</name>
    <dbReference type="NCBI Taxonomy" id="1813468"/>
    <lineage>
        <taxon>Bacteria</taxon>
        <taxon>Pseudomonadati</taxon>
        <taxon>Pseudomonadota</taxon>
        <taxon>Alphaproteobacteria</taxon>
        <taxon>Sphingomonadales</taxon>
        <taxon>Sphingomonadaceae</taxon>
        <taxon>Sphingomonas</taxon>
    </lineage>
</organism>
<dbReference type="PROSITE" id="PS51729">
    <property type="entry name" value="GNAT_YJDJ"/>
    <property type="match status" value="1"/>
</dbReference>
<proteinExistence type="predicted"/>
<sequence>MTDTVRNNATAQRYELAVPGGLAIAAYSPEGDVLAFTHTEVPEALEGQGIASRLVKGALADVRARGLKIRPACAFVAAYVERHPEVRDLVATGI</sequence>
<dbReference type="PANTHER" id="PTHR31435:SF10">
    <property type="entry name" value="BSR4717 PROTEIN"/>
    <property type="match status" value="1"/>
</dbReference>
<dbReference type="Pfam" id="PF14542">
    <property type="entry name" value="Acetyltransf_CG"/>
    <property type="match status" value="1"/>
</dbReference>